<dbReference type="Proteomes" id="UP000054324">
    <property type="component" value="Unassembled WGS sequence"/>
</dbReference>
<dbReference type="GeneID" id="20329828"/>
<accession>A0A074Z0U7</accession>
<dbReference type="RefSeq" id="XP_009177161.1">
    <property type="nucleotide sequence ID" value="XM_009178897.1"/>
</dbReference>
<proteinExistence type="predicted"/>
<keyword evidence="2" id="KW-1185">Reference proteome</keyword>
<evidence type="ECO:0000313" key="1">
    <source>
        <dbReference type="EMBL" id="KER19092.1"/>
    </source>
</evidence>
<organism evidence="1 2">
    <name type="scientific">Opisthorchis viverrini</name>
    <name type="common">Southeast Asian liver fluke</name>
    <dbReference type="NCBI Taxonomy" id="6198"/>
    <lineage>
        <taxon>Eukaryota</taxon>
        <taxon>Metazoa</taxon>
        <taxon>Spiralia</taxon>
        <taxon>Lophotrochozoa</taxon>
        <taxon>Platyhelminthes</taxon>
        <taxon>Trematoda</taxon>
        <taxon>Digenea</taxon>
        <taxon>Opisthorchiida</taxon>
        <taxon>Opisthorchiata</taxon>
        <taxon>Opisthorchiidae</taxon>
        <taxon>Opisthorchis</taxon>
    </lineage>
</organism>
<feature type="non-terminal residue" evidence="1">
    <location>
        <position position="62"/>
    </location>
</feature>
<sequence length="62" mass="6942">MFPPRQPRIPQTVNCPTLIHKRVEFSTGYSKGEAVQAGALQYKQSTILHETFVELLAGQLTN</sequence>
<evidence type="ECO:0000313" key="2">
    <source>
        <dbReference type="Proteomes" id="UP000054324"/>
    </source>
</evidence>
<dbReference type="KEGG" id="ovi:T265_15663"/>
<dbReference type="AlphaFoldDB" id="A0A074Z0U7"/>
<protein>
    <submittedName>
        <fullName evidence="1">Uncharacterized protein</fullName>
    </submittedName>
</protein>
<dbReference type="CTD" id="20329828"/>
<dbReference type="EMBL" id="KL597338">
    <property type="protein sequence ID" value="KER19092.1"/>
    <property type="molecule type" value="Genomic_DNA"/>
</dbReference>
<reference evidence="1 2" key="1">
    <citation type="submission" date="2013-11" db="EMBL/GenBank/DDBJ databases">
        <title>Opisthorchis viverrini - life in the bile duct.</title>
        <authorList>
            <person name="Young N.D."/>
            <person name="Nagarajan N."/>
            <person name="Lin S.J."/>
            <person name="Korhonen P.K."/>
            <person name="Jex A.R."/>
            <person name="Hall R.S."/>
            <person name="Safavi-Hemami H."/>
            <person name="Kaewkong W."/>
            <person name="Bertrand D."/>
            <person name="Gao S."/>
            <person name="Seet Q."/>
            <person name="Wongkham S."/>
            <person name="Teh B.T."/>
            <person name="Wongkham C."/>
            <person name="Intapan P.M."/>
            <person name="Maleewong W."/>
            <person name="Yang X."/>
            <person name="Hu M."/>
            <person name="Wang Z."/>
            <person name="Hofmann A."/>
            <person name="Sternberg P.W."/>
            <person name="Tan P."/>
            <person name="Wang J."/>
            <person name="Gasser R.B."/>
        </authorList>
    </citation>
    <scope>NUCLEOTIDE SEQUENCE [LARGE SCALE GENOMIC DNA]</scope>
</reference>
<gene>
    <name evidence="1" type="ORF">T265_15663</name>
</gene>
<name>A0A074Z0U7_OPIVI</name>